<dbReference type="AlphaFoldDB" id="A0AAP8U4G2"/>
<proteinExistence type="predicted"/>
<gene>
    <name evidence="2" type="ORF">C4A77_15825</name>
</gene>
<organism evidence="2 3">
    <name type="scientific">Brevibacillus laterosporus</name>
    <name type="common">Bacillus laterosporus</name>
    <dbReference type="NCBI Taxonomy" id="1465"/>
    <lineage>
        <taxon>Bacteria</taxon>
        <taxon>Bacillati</taxon>
        <taxon>Bacillota</taxon>
        <taxon>Bacilli</taxon>
        <taxon>Bacillales</taxon>
        <taxon>Paenibacillaceae</taxon>
        <taxon>Brevibacillus</taxon>
    </lineage>
</organism>
<protein>
    <recommendedName>
        <fullName evidence="1">TniQ domain-containing protein</fullName>
    </recommendedName>
</protein>
<name>A0AAP8U4G2_BRELA</name>
<evidence type="ECO:0000313" key="2">
    <source>
        <dbReference type="EMBL" id="PPA93927.1"/>
    </source>
</evidence>
<sequence length="597" mass="69290">MENIIFTVRPNPRTGESLWSYLLRLANQNGIPFLSMLNSIKQWERKYVQRANLNLLDIAPGNVLNMKQLSHLTGQSIERLLDATLAPLLRTFGVNQEIQRARFVSGMILDTYRFCPQCLKEMLYYRLLWKMASVTACIQHDVFLVNRCPSCKKQINFQDVQLLSVCPHCGFLLVRSQARSIDDSEREQQHWINEALLVLFEPGNHHVKPHETAMRLLYLQSGRQPYFDRQLTEAAVLSVLPTLLQHARDSLSQKRILHLSFLLNTLHEHQHSMNEFLEITVPDSFVESVRQGVVRRADQLSCLAPWCNGYQRPGTLVKTGTTLKRRKSGEVLLYYLACTECGCEYAIDEDGELHERTYFIEGYRALRTVNTPLIGIKLLSRSLGFTEDKTRRCLAYFCTRMESFEWNGAWIELDTSLLEQVLNNVRKGTILKVIQQWNCWESYQQFLIYRFHPEVMRALVDLKRPRPSKQSDGVVKCEKVRETLEGLLERNEDITIVAVCDILGVCPETIRHWGYNDLIAEAKQLQRGQRIQSRKDEIYEKMETYLLSNPTVVVTSRAVYNMLGIQRTVLWRIAPELTAYIHEQIVQHNRSAKDVVE</sequence>
<reference evidence="2 3" key="1">
    <citation type="submission" date="2018-02" db="EMBL/GenBank/DDBJ databases">
        <title>Comparative analysis of genomes of three Brevibacillus laterosporus strains producers of potent antimicrobials isolated from silage.</title>
        <authorList>
            <person name="Kojic M."/>
            <person name="Miljkovic M."/>
            <person name="Studholme D."/>
            <person name="Filipic B."/>
        </authorList>
    </citation>
    <scope>NUCLEOTIDE SEQUENCE [LARGE SCALE GENOMIC DNA]</scope>
    <source>
        <strain evidence="2 3">BGSP11</strain>
    </source>
</reference>
<dbReference type="EMBL" id="PRKQ01000019">
    <property type="protein sequence ID" value="PPA93927.1"/>
    <property type="molecule type" value="Genomic_DNA"/>
</dbReference>
<evidence type="ECO:0000259" key="1">
    <source>
        <dbReference type="Pfam" id="PF06527"/>
    </source>
</evidence>
<dbReference type="Pfam" id="PF06527">
    <property type="entry name" value="TniQ"/>
    <property type="match status" value="1"/>
</dbReference>
<dbReference type="RefSeq" id="WP_104032495.1">
    <property type="nucleotide sequence ID" value="NZ_JARMDU010000022.1"/>
</dbReference>
<accession>A0AAP8U4G2</accession>
<evidence type="ECO:0000313" key="3">
    <source>
        <dbReference type="Proteomes" id="UP000239759"/>
    </source>
</evidence>
<dbReference type="Proteomes" id="UP000239759">
    <property type="component" value="Unassembled WGS sequence"/>
</dbReference>
<dbReference type="InterPro" id="IPR009492">
    <property type="entry name" value="TniQ"/>
</dbReference>
<feature type="domain" description="TniQ" evidence="1">
    <location>
        <begin position="8"/>
        <end position="144"/>
    </location>
</feature>
<comment type="caution">
    <text evidence="2">The sequence shown here is derived from an EMBL/GenBank/DDBJ whole genome shotgun (WGS) entry which is preliminary data.</text>
</comment>